<accession>A0A2H9TBU4</accession>
<comment type="caution">
    <text evidence="1">The sequence shown here is derived from an EMBL/GenBank/DDBJ whole genome shotgun (WGS) entry which is preliminary data.</text>
</comment>
<proteinExistence type="predicted"/>
<protein>
    <submittedName>
        <fullName evidence="1">Uncharacterized protein</fullName>
    </submittedName>
</protein>
<gene>
    <name evidence="1" type="ORF">CI610_00320</name>
</gene>
<sequence length="116" mass="13903">MTGKRPFRFYMPDGTIETNTDTAYLRGKGMDDAYILRRQAQQEAHLVAERHHERNWRYREMAHTDKLMMPDSTYDGQPVKDSPMETDILAYRKALRDYDLKHMERPVRPGWFRPVQ</sequence>
<organism evidence="1">
    <name type="scientific">invertebrate metagenome</name>
    <dbReference type="NCBI Taxonomy" id="1711999"/>
    <lineage>
        <taxon>unclassified sequences</taxon>
        <taxon>metagenomes</taxon>
        <taxon>organismal metagenomes</taxon>
    </lineage>
</organism>
<reference evidence="1" key="1">
    <citation type="journal article" date="2017" name="Appl. Environ. Microbiol.">
        <title>Molecular characterization of an Endozoicomonas-like organism causing infection in king scallop Pecten maximus L.</title>
        <authorList>
            <person name="Cano I."/>
            <person name="van Aerle R."/>
            <person name="Ross S."/>
            <person name="Verner-Jeffreys D.W."/>
            <person name="Paley R.K."/>
            <person name="Rimmer G."/>
            <person name="Ryder D."/>
            <person name="Hooper P."/>
            <person name="Stone D."/>
            <person name="Feist S.W."/>
        </authorList>
    </citation>
    <scope>NUCLEOTIDE SEQUENCE</scope>
</reference>
<name>A0A2H9TBU4_9ZZZZ</name>
<evidence type="ECO:0000313" key="1">
    <source>
        <dbReference type="EMBL" id="PJE80659.1"/>
    </source>
</evidence>
<dbReference type="AlphaFoldDB" id="A0A2H9TBU4"/>
<dbReference type="EMBL" id="NSIT01000009">
    <property type="protein sequence ID" value="PJE80659.1"/>
    <property type="molecule type" value="Genomic_DNA"/>
</dbReference>